<dbReference type="EMBL" id="BARW01012770">
    <property type="protein sequence ID" value="GAI73462.1"/>
    <property type="molecule type" value="Genomic_DNA"/>
</dbReference>
<keyword evidence="1" id="KW-0472">Membrane</keyword>
<evidence type="ECO:0000256" key="1">
    <source>
        <dbReference type="SAM" id="Phobius"/>
    </source>
</evidence>
<accession>X1QY62</accession>
<evidence type="ECO:0000313" key="2">
    <source>
        <dbReference type="EMBL" id="GAI73462.1"/>
    </source>
</evidence>
<keyword evidence="1" id="KW-0812">Transmembrane</keyword>
<sequence length="141" mass="15218">MEEIEEDVSLDSFGSGSGLLDLSLQADDTSLGGILDEIYTPETGEGKEAAEPGSAIEMAVEAEQMLTEEEFAAPQRAPEVTAMARAYIEPEPDTQSNTLGMLLFLPLLAIVYTAIVAVAGFNNIMPAILQKIQGYIWYIMI</sequence>
<dbReference type="AlphaFoldDB" id="X1QY62"/>
<feature type="transmembrane region" description="Helical" evidence="1">
    <location>
        <begin position="99"/>
        <end position="121"/>
    </location>
</feature>
<comment type="caution">
    <text evidence="2">The sequence shown here is derived from an EMBL/GenBank/DDBJ whole genome shotgun (WGS) entry which is preliminary data.</text>
</comment>
<name>X1QY62_9ZZZZ</name>
<organism evidence="2">
    <name type="scientific">marine sediment metagenome</name>
    <dbReference type="NCBI Taxonomy" id="412755"/>
    <lineage>
        <taxon>unclassified sequences</taxon>
        <taxon>metagenomes</taxon>
        <taxon>ecological metagenomes</taxon>
    </lineage>
</organism>
<keyword evidence="1" id="KW-1133">Transmembrane helix</keyword>
<gene>
    <name evidence="2" type="ORF">S12H4_23856</name>
</gene>
<feature type="non-terminal residue" evidence="2">
    <location>
        <position position="141"/>
    </location>
</feature>
<proteinExistence type="predicted"/>
<protein>
    <submittedName>
        <fullName evidence="2">Uncharacterized protein</fullName>
    </submittedName>
</protein>
<reference evidence="2" key="1">
    <citation type="journal article" date="2014" name="Front. Microbiol.">
        <title>High frequency of phylogenetically diverse reductive dehalogenase-homologous genes in deep subseafloor sedimentary metagenomes.</title>
        <authorList>
            <person name="Kawai M."/>
            <person name="Futagami T."/>
            <person name="Toyoda A."/>
            <person name="Takaki Y."/>
            <person name="Nishi S."/>
            <person name="Hori S."/>
            <person name="Arai W."/>
            <person name="Tsubouchi T."/>
            <person name="Morono Y."/>
            <person name="Uchiyama I."/>
            <person name="Ito T."/>
            <person name="Fujiyama A."/>
            <person name="Inagaki F."/>
            <person name="Takami H."/>
        </authorList>
    </citation>
    <scope>NUCLEOTIDE SEQUENCE</scope>
    <source>
        <strain evidence="2">Expedition CK06-06</strain>
    </source>
</reference>